<protein>
    <submittedName>
        <fullName evidence="1">Uncharacterized protein</fullName>
    </submittedName>
</protein>
<proteinExistence type="predicted"/>
<evidence type="ECO:0000313" key="1">
    <source>
        <dbReference type="EMBL" id="QHT16629.1"/>
    </source>
</evidence>
<name>A0A6C0DL92_9ZZZZ</name>
<sequence>MVKRHMKHASTFKLKRGSKKIIKRHMMHTKTITMKRRSRK</sequence>
<organism evidence="1">
    <name type="scientific">viral metagenome</name>
    <dbReference type="NCBI Taxonomy" id="1070528"/>
    <lineage>
        <taxon>unclassified sequences</taxon>
        <taxon>metagenomes</taxon>
        <taxon>organismal metagenomes</taxon>
    </lineage>
</organism>
<reference evidence="1" key="1">
    <citation type="journal article" date="2020" name="Nature">
        <title>Giant virus diversity and host interactions through global metagenomics.</title>
        <authorList>
            <person name="Schulz F."/>
            <person name="Roux S."/>
            <person name="Paez-Espino D."/>
            <person name="Jungbluth S."/>
            <person name="Walsh D.A."/>
            <person name="Denef V.J."/>
            <person name="McMahon K.D."/>
            <person name="Konstantinidis K.T."/>
            <person name="Eloe-Fadrosh E.A."/>
            <person name="Kyrpides N.C."/>
            <person name="Woyke T."/>
        </authorList>
    </citation>
    <scope>NUCLEOTIDE SEQUENCE</scope>
    <source>
        <strain evidence="1">GVMAG-M-3300023174-189</strain>
    </source>
</reference>
<dbReference type="AlphaFoldDB" id="A0A6C0DL92"/>
<dbReference type="EMBL" id="MN739626">
    <property type="protein sequence ID" value="QHT16629.1"/>
    <property type="molecule type" value="Genomic_DNA"/>
</dbReference>
<accession>A0A6C0DL92</accession>